<dbReference type="GO" id="GO:0004674">
    <property type="term" value="F:protein serine/threonine kinase activity"/>
    <property type="evidence" value="ECO:0007669"/>
    <property type="project" value="UniProtKB-KW"/>
</dbReference>
<accession>A0A8B5R326</accession>
<dbReference type="AlphaFoldDB" id="A0A8B5R326"/>
<evidence type="ECO:0000313" key="1">
    <source>
        <dbReference type="EMBL" id="MQR26628.1"/>
    </source>
</evidence>
<keyword evidence="1" id="KW-0808">Transferase</keyword>
<keyword evidence="1" id="KW-0723">Serine/threonine-protein kinase</keyword>
<organism evidence="1 2">
    <name type="scientific">Leuconostoc mesenteroides</name>
    <dbReference type="NCBI Taxonomy" id="1245"/>
    <lineage>
        <taxon>Bacteria</taxon>
        <taxon>Bacillati</taxon>
        <taxon>Bacillota</taxon>
        <taxon>Bacilli</taxon>
        <taxon>Lactobacillales</taxon>
        <taxon>Lactobacillaceae</taxon>
        <taxon>Leuconostoc</taxon>
    </lineage>
</organism>
<dbReference type="Proteomes" id="UP000469952">
    <property type="component" value="Unassembled WGS sequence"/>
</dbReference>
<name>A0A8B5R326_LEUME</name>
<keyword evidence="1" id="KW-0418">Kinase</keyword>
<protein>
    <submittedName>
        <fullName evidence="1">Serine/threonine protein kinase</fullName>
    </submittedName>
</protein>
<sequence>MTSYQETLKRLFDTLPDIAKSEAMTGHDKVISEIWCAYTHLDTALTRLVIEK</sequence>
<comment type="caution">
    <text evidence="1">The sequence shown here is derived from an EMBL/GenBank/DDBJ whole genome shotgun (WGS) entry which is preliminary data.</text>
</comment>
<evidence type="ECO:0000313" key="2">
    <source>
        <dbReference type="Proteomes" id="UP000469952"/>
    </source>
</evidence>
<gene>
    <name evidence="1" type="ORF">GFV13_04890</name>
</gene>
<reference evidence="1 2" key="1">
    <citation type="submission" date="2019-10" db="EMBL/GenBank/DDBJ databases">
        <title>WGS of Leuconostoc mesenteroides.</title>
        <authorList>
            <person name="Melo Bolivar J."/>
            <person name="Marino-Ramirez L."/>
            <person name="Villamil Diaz L.M."/>
        </authorList>
    </citation>
    <scope>NUCLEOTIDE SEQUENCE [LARGE SCALE GENOMIC DNA]</scope>
    <source>
        <strain evidence="1 2">M11</strain>
    </source>
</reference>
<dbReference type="RefSeq" id="WP_050891397.1">
    <property type="nucleotide sequence ID" value="NZ_BCMO01000011.1"/>
</dbReference>
<dbReference type="EMBL" id="WIPA01000006">
    <property type="protein sequence ID" value="MQR26628.1"/>
    <property type="molecule type" value="Genomic_DNA"/>
</dbReference>
<proteinExistence type="predicted"/>